<dbReference type="Gene3D" id="1.10.287.110">
    <property type="entry name" value="DnaJ domain"/>
    <property type="match status" value="1"/>
</dbReference>
<dbReference type="SUPFAM" id="SSF46565">
    <property type="entry name" value="Chaperone J-domain"/>
    <property type="match status" value="1"/>
</dbReference>
<keyword evidence="5" id="KW-1185">Reference proteome</keyword>
<reference evidence="5" key="1">
    <citation type="journal article" date="2019" name="Int. J. Syst. Evol. Microbiol.">
        <title>The Global Catalogue of Microorganisms (GCM) 10K type strain sequencing project: providing services to taxonomists for standard genome sequencing and annotation.</title>
        <authorList>
            <consortium name="The Broad Institute Genomics Platform"/>
            <consortium name="The Broad Institute Genome Sequencing Center for Infectious Disease"/>
            <person name="Wu L."/>
            <person name="Ma J."/>
        </authorList>
    </citation>
    <scope>NUCLEOTIDE SEQUENCE [LARGE SCALE GENOMIC DNA]</scope>
    <source>
        <strain evidence="5">CECT 8288</strain>
    </source>
</reference>
<evidence type="ECO:0000259" key="3">
    <source>
        <dbReference type="PROSITE" id="PS50076"/>
    </source>
</evidence>
<accession>A0ABV7WM67</accession>
<dbReference type="RefSeq" id="WP_290282191.1">
    <property type="nucleotide sequence ID" value="NZ_JAUFQI010000001.1"/>
</dbReference>
<dbReference type="EMBL" id="JBHRYN010000004">
    <property type="protein sequence ID" value="MFC3700365.1"/>
    <property type="molecule type" value="Genomic_DNA"/>
</dbReference>
<dbReference type="InterPro" id="IPR036869">
    <property type="entry name" value="J_dom_sf"/>
</dbReference>
<dbReference type="InterPro" id="IPR021059">
    <property type="entry name" value="DnaJ-related_N"/>
</dbReference>
<dbReference type="Pfam" id="PF00226">
    <property type="entry name" value="DnaJ"/>
    <property type="match status" value="1"/>
</dbReference>
<feature type="region of interest" description="Disordered" evidence="2">
    <location>
        <begin position="157"/>
        <end position="177"/>
    </location>
</feature>
<evidence type="ECO:0000313" key="5">
    <source>
        <dbReference type="Proteomes" id="UP001595710"/>
    </source>
</evidence>
<dbReference type="Pfam" id="PF12339">
    <property type="entry name" value="DNAJ_related"/>
    <property type="match status" value="1"/>
</dbReference>
<evidence type="ECO:0000313" key="4">
    <source>
        <dbReference type="EMBL" id="MFC3700365.1"/>
    </source>
</evidence>
<sequence>MKHVNHSPRLLSAIDDILSAYPNGVTEYDLMVLLDQQEDSLFPKPNLSDKILLFQHHFMLRHCLYQLQTKYAHQGQYFLDLSLTRIVRKPSSDGEQHLKEYDSLRDYYLDLNNLNKESAASIDAMLDSFWKRLVRVKAAPEAHQTLGLTGQESFKEKQQQYRKLAQQHHPDKGGDAETFQNIQSAWESINKSKS</sequence>
<protein>
    <submittedName>
        <fullName evidence="4">DNA-J related domain-containing protein</fullName>
    </submittedName>
</protein>
<proteinExistence type="predicted"/>
<dbReference type="Proteomes" id="UP001595710">
    <property type="component" value="Unassembled WGS sequence"/>
</dbReference>
<organism evidence="4 5">
    <name type="scientific">Reinekea marina</name>
    <dbReference type="NCBI Taxonomy" id="1310421"/>
    <lineage>
        <taxon>Bacteria</taxon>
        <taxon>Pseudomonadati</taxon>
        <taxon>Pseudomonadota</taxon>
        <taxon>Gammaproteobacteria</taxon>
        <taxon>Oceanospirillales</taxon>
        <taxon>Saccharospirillaceae</taxon>
        <taxon>Reinekea</taxon>
    </lineage>
</organism>
<feature type="domain" description="J" evidence="3">
    <location>
        <begin position="141"/>
        <end position="194"/>
    </location>
</feature>
<comment type="caution">
    <text evidence="4">The sequence shown here is derived from an EMBL/GenBank/DDBJ whole genome shotgun (WGS) entry which is preliminary data.</text>
</comment>
<gene>
    <name evidence="4" type="ORF">ACFOND_01835</name>
</gene>
<name>A0ABV7WM67_9GAMM</name>
<dbReference type="SMART" id="SM00271">
    <property type="entry name" value="DnaJ"/>
    <property type="match status" value="1"/>
</dbReference>
<evidence type="ECO:0000256" key="2">
    <source>
        <dbReference type="SAM" id="MobiDB-lite"/>
    </source>
</evidence>
<dbReference type="PROSITE" id="PS50076">
    <property type="entry name" value="DNAJ_2"/>
    <property type="match status" value="1"/>
</dbReference>
<evidence type="ECO:0000256" key="1">
    <source>
        <dbReference type="ARBA" id="ARBA00023186"/>
    </source>
</evidence>
<dbReference type="CDD" id="cd06257">
    <property type="entry name" value="DnaJ"/>
    <property type="match status" value="1"/>
</dbReference>
<keyword evidence="1" id="KW-0143">Chaperone</keyword>
<dbReference type="InterPro" id="IPR001623">
    <property type="entry name" value="DnaJ_domain"/>
</dbReference>